<evidence type="ECO:0000256" key="2">
    <source>
        <dbReference type="ARBA" id="ARBA00008610"/>
    </source>
</evidence>
<dbReference type="EMBL" id="QJJR01000002">
    <property type="protein sequence ID" value="PXW92478.1"/>
    <property type="molecule type" value="Genomic_DNA"/>
</dbReference>
<dbReference type="OrthoDB" id="9784230at2"/>
<keyword evidence="11" id="KW-1185">Reference proteome</keyword>
<dbReference type="PANTHER" id="PTHR34296:SF2">
    <property type="entry name" value="ABC TRANSPORTER GUANOSINE-BINDING PROTEIN NUPN"/>
    <property type="match status" value="1"/>
</dbReference>
<evidence type="ECO:0000256" key="4">
    <source>
        <dbReference type="ARBA" id="ARBA00022729"/>
    </source>
</evidence>
<dbReference type="InterPro" id="IPR028082">
    <property type="entry name" value="Peripla_BP_I"/>
</dbReference>
<keyword evidence="3" id="KW-1003">Cell membrane</keyword>
<dbReference type="PANTHER" id="PTHR34296">
    <property type="entry name" value="TRANSCRIPTIONAL ACTIVATOR PROTEIN MED"/>
    <property type="match status" value="1"/>
</dbReference>
<accession>A0A2V3WIV5</accession>
<sequence>MKNKLMLMLAMLLAAVLVLGACGSSDDDTSGDDNNDQGSEEPAEDEGTEDEGTDEETGSDFSVAMVTDEGGVDDRSFNQSAWEGIQAFGEENGLERGTGFDYAQSENAADFLPNFNSLVNQGYNLIFGVGYQLKNAVTEVAMQNPETHFSIIDDVVEADNVASVTFAEEEGSFLAGVAAALKTETNNVGFVGGVTSPLIKRFESGFVAGVKSVNPEIEVQIQYAESFSDEGMGRSIANNMYSSGADVIYHASGAVGLGVFTEARNRVENDPDSNVWVIGVDRDQYEQGQQGDRNVTLTSMVKRVDVAVQEVATRAMNGDFPGGEHLVLGIEDGAISIADTNEEAYTQEIADAVAEWQEKLVNGDVDAPGTDEALEEFLDNL</sequence>
<evidence type="ECO:0000256" key="3">
    <source>
        <dbReference type="ARBA" id="ARBA00022475"/>
    </source>
</evidence>
<dbReference type="SUPFAM" id="SSF53822">
    <property type="entry name" value="Periplasmic binding protein-like I"/>
    <property type="match status" value="1"/>
</dbReference>
<dbReference type="Proteomes" id="UP000247922">
    <property type="component" value="Unassembled WGS sequence"/>
</dbReference>
<dbReference type="AlphaFoldDB" id="A0A2V3WIV5"/>
<dbReference type="InterPro" id="IPR003760">
    <property type="entry name" value="PnrA-like"/>
</dbReference>
<evidence type="ECO:0000256" key="7">
    <source>
        <dbReference type="SAM" id="MobiDB-lite"/>
    </source>
</evidence>
<proteinExistence type="inferred from homology"/>
<keyword evidence="6" id="KW-0449">Lipoprotein</keyword>
<evidence type="ECO:0000256" key="6">
    <source>
        <dbReference type="ARBA" id="ARBA00023288"/>
    </source>
</evidence>
<dbReference type="GO" id="GO:0005886">
    <property type="term" value="C:plasma membrane"/>
    <property type="evidence" value="ECO:0007669"/>
    <property type="project" value="UniProtKB-SubCell"/>
</dbReference>
<feature type="signal peptide" evidence="8">
    <location>
        <begin position="1"/>
        <end position="20"/>
    </location>
</feature>
<dbReference type="PROSITE" id="PS51257">
    <property type="entry name" value="PROKAR_LIPOPROTEIN"/>
    <property type="match status" value="1"/>
</dbReference>
<name>A0A2V3WIV5_9BACI</name>
<reference evidence="10 11" key="1">
    <citation type="submission" date="2018-05" db="EMBL/GenBank/DDBJ databases">
        <title>Genomic Encyclopedia of Type Strains, Phase IV (KMG-IV): sequencing the most valuable type-strain genomes for metagenomic binning, comparative biology and taxonomic classification.</title>
        <authorList>
            <person name="Goeker M."/>
        </authorList>
    </citation>
    <scope>NUCLEOTIDE SEQUENCE [LARGE SCALE GENOMIC DNA]</scope>
    <source>
        <strain evidence="10 11">DSM 22440</strain>
    </source>
</reference>
<dbReference type="CDD" id="cd06354">
    <property type="entry name" value="PBP1_PrnA-like"/>
    <property type="match status" value="1"/>
</dbReference>
<evidence type="ECO:0000256" key="1">
    <source>
        <dbReference type="ARBA" id="ARBA00004193"/>
    </source>
</evidence>
<feature type="chain" id="PRO_5039146383" evidence="8">
    <location>
        <begin position="21"/>
        <end position="381"/>
    </location>
</feature>
<evidence type="ECO:0000256" key="8">
    <source>
        <dbReference type="SAM" id="SignalP"/>
    </source>
</evidence>
<evidence type="ECO:0000256" key="5">
    <source>
        <dbReference type="ARBA" id="ARBA00023136"/>
    </source>
</evidence>
<dbReference type="RefSeq" id="WP_110250361.1">
    <property type="nucleotide sequence ID" value="NZ_QJJR01000002.1"/>
</dbReference>
<dbReference type="Gene3D" id="3.40.50.2300">
    <property type="match status" value="2"/>
</dbReference>
<evidence type="ECO:0000313" key="10">
    <source>
        <dbReference type="EMBL" id="PXW92478.1"/>
    </source>
</evidence>
<comment type="similarity">
    <text evidence="2">Belongs to the BMP lipoprotein family.</text>
</comment>
<evidence type="ECO:0000313" key="11">
    <source>
        <dbReference type="Proteomes" id="UP000247922"/>
    </source>
</evidence>
<gene>
    <name evidence="10" type="ORF">DES38_10259</name>
</gene>
<feature type="compositionally biased region" description="Acidic residues" evidence="7">
    <location>
        <begin position="25"/>
        <end position="58"/>
    </location>
</feature>
<keyword evidence="5" id="KW-0472">Membrane</keyword>
<dbReference type="InterPro" id="IPR050957">
    <property type="entry name" value="BMP_lipoprotein"/>
</dbReference>
<comment type="subcellular location">
    <subcellularLocation>
        <location evidence="1">Cell membrane</location>
        <topology evidence="1">Lipid-anchor</topology>
    </subcellularLocation>
</comment>
<feature type="domain" description="ABC transporter substrate-binding protein PnrA-like" evidence="9">
    <location>
        <begin position="62"/>
        <end position="361"/>
    </location>
</feature>
<feature type="region of interest" description="Disordered" evidence="7">
    <location>
        <begin position="25"/>
        <end position="61"/>
    </location>
</feature>
<dbReference type="Pfam" id="PF02608">
    <property type="entry name" value="Bmp"/>
    <property type="match status" value="1"/>
</dbReference>
<protein>
    <submittedName>
        <fullName evidence="10">Nucleoside-binding protein</fullName>
    </submittedName>
</protein>
<keyword evidence="4 8" id="KW-0732">Signal</keyword>
<comment type="caution">
    <text evidence="10">The sequence shown here is derived from an EMBL/GenBank/DDBJ whole genome shotgun (WGS) entry which is preliminary data.</text>
</comment>
<evidence type="ECO:0000259" key="9">
    <source>
        <dbReference type="Pfam" id="PF02608"/>
    </source>
</evidence>
<organism evidence="10 11">
    <name type="scientific">Streptohalobacillus salinus</name>
    <dbReference type="NCBI Taxonomy" id="621096"/>
    <lineage>
        <taxon>Bacteria</taxon>
        <taxon>Bacillati</taxon>
        <taxon>Bacillota</taxon>
        <taxon>Bacilli</taxon>
        <taxon>Bacillales</taxon>
        <taxon>Bacillaceae</taxon>
        <taxon>Streptohalobacillus</taxon>
    </lineage>
</organism>